<accession>A0ABT7E1D7</accession>
<sequence length="427" mass="46428">MQKQSNLLVDLYDEFQTLGVIRTEVWQQVVIVLLCAGFSYLIARSLRPRIGLRQASWRFGSEGLSRVLTPLLFYIGIQLATVFMGAHKSQNILHLASSLAEALVAIRCVIYCVRYVFAQSHWVGKFERFAAYLIWGVVASHITGLLPTILDGLDEVDLHVGKQRISVLMILNGATSIAIAVLAALWLGKLIERQVMKADGVDLSARVVVTKVIRTILVVLAAVVALPIVGIDPTVLSVFGGALGVGLGFGLQKVASNYVSGFIILIDRAVRIGDVVTIDNRQGQISNITARYTVLKSSDGTEVIIPNEALITGTVVNQSYHDRNLRITLNVTVAGDTDVEHAMAIIQEACVGEARVLIDPPPQVNFAKFAENGIELELCFWIGDPENGTAGIKSAINLKIWKAFGEQGIEIPSPKRDVRILGGERGI</sequence>
<dbReference type="Pfam" id="PF21088">
    <property type="entry name" value="MS_channel_1st"/>
    <property type="match status" value="1"/>
</dbReference>
<keyword evidence="3" id="KW-1003">Cell membrane</keyword>
<feature type="transmembrane region" description="Helical" evidence="7">
    <location>
        <begin position="129"/>
        <end position="150"/>
    </location>
</feature>
<dbReference type="SUPFAM" id="SSF50182">
    <property type="entry name" value="Sm-like ribonucleoproteins"/>
    <property type="match status" value="1"/>
</dbReference>
<name>A0ABT7E1D7_9NEIS</name>
<dbReference type="RefSeq" id="WP_284102437.1">
    <property type="nucleotide sequence ID" value="NZ_JARRAF010000031.1"/>
</dbReference>
<evidence type="ECO:0000259" key="9">
    <source>
        <dbReference type="Pfam" id="PF21082"/>
    </source>
</evidence>
<protein>
    <submittedName>
        <fullName evidence="11">Mechanosensitive ion channel</fullName>
    </submittedName>
</protein>
<dbReference type="Proteomes" id="UP001172778">
    <property type="component" value="Unassembled WGS sequence"/>
</dbReference>
<dbReference type="InterPro" id="IPR011014">
    <property type="entry name" value="MscS_channel_TM-2"/>
</dbReference>
<evidence type="ECO:0000256" key="5">
    <source>
        <dbReference type="ARBA" id="ARBA00022989"/>
    </source>
</evidence>
<evidence type="ECO:0000256" key="3">
    <source>
        <dbReference type="ARBA" id="ARBA00022475"/>
    </source>
</evidence>
<comment type="caution">
    <text evidence="11">The sequence shown here is derived from an EMBL/GenBank/DDBJ whole genome shotgun (WGS) entry which is preliminary data.</text>
</comment>
<dbReference type="InterPro" id="IPR049278">
    <property type="entry name" value="MS_channel_C"/>
</dbReference>
<dbReference type="InterPro" id="IPR006685">
    <property type="entry name" value="MscS_channel_2nd"/>
</dbReference>
<feature type="transmembrane region" description="Helical" evidence="7">
    <location>
        <begin position="92"/>
        <end position="117"/>
    </location>
</feature>
<evidence type="ECO:0000313" key="12">
    <source>
        <dbReference type="Proteomes" id="UP001172778"/>
    </source>
</evidence>
<dbReference type="PANTHER" id="PTHR30347">
    <property type="entry name" value="POTASSIUM CHANNEL RELATED"/>
    <property type="match status" value="1"/>
</dbReference>
<proteinExistence type="inferred from homology"/>
<evidence type="ECO:0000256" key="2">
    <source>
        <dbReference type="ARBA" id="ARBA00008017"/>
    </source>
</evidence>
<dbReference type="Pfam" id="PF00924">
    <property type="entry name" value="MS_channel_2nd"/>
    <property type="match status" value="1"/>
</dbReference>
<comment type="subcellular location">
    <subcellularLocation>
        <location evidence="1">Cell membrane</location>
        <topology evidence="1">Multi-pass membrane protein</topology>
    </subcellularLocation>
</comment>
<dbReference type="Gene3D" id="3.30.70.100">
    <property type="match status" value="1"/>
</dbReference>
<gene>
    <name evidence="11" type="ORF">PZA18_18940</name>
</gene>
<comment type="similarity">
    <text evidence="2">Belongs to the MscS (TC 1.A.23) family.</text>
</comment>
<dbReference type="InterPro" id="IPR010920">
    <property type="entry name" value="LSM_dom_sf"/>
</dbReference>
<dbReference type="InterPro" id="IPR052702">
    <property type="entry name" value="MscS-like_channel"/>
</dbReference>
<feature type="transmembrane region" description="Helical" evidence="7">
    <location>
        <begin position="165"/>
        <end position="187"/>
    </location>
</feature>
<keyword evidence="12" id="KW-1185">Reference proteome</keyword>
<evidence type="ECO:0000256" key="4">
    <source>
        <dbReference type="ARBA" id="ARBA00022692"/>
    </source>
</evidence>
<dbReference type="InterPro" id="IPR049142">
    <property type="entry name" value="MS_channel_1st"/>
</dbReference>
<feature type="domain" description="Mechanosensitive ion channel MscS" evidence="8">
    <location>
        <begin position="254"/>
        <end position="319"/>
    </location>
</feature>
<evidence type="ECO:0000313" key="11">
    <source>
        <dbReference type="EMBL" id="MDK2126123.1"/>
    </source>
</evidence>
<dbReference type="InterPro" id="IPR023408">
    <property type="entry name" value="MscS_beta-dom_sf"/>
</dbReference>
<feature type="domain" description="Mechanosensitive ion channel MscS C-terminal" evidence="9">
    <location>
        <begin position="327"/>
        <end position="411"/>
    </location>
</feature>
<dbReference type="EMBL" id="JARRAF010000031">
    <property type="protein sequence ID" value="MDK2126123.1"/>
    <property type="molecule type" value="Genomic_DNA"/>
</dbReference>
<dbReference type="Pfam" id="PF21082">
    <property type="entry name" value="MS_channel_3rd"/>
    <property type="match status" value="1"/>
</dbReference>
<feature type="transmembrane region" description="Helical" evidence="7">
    <location>
        <begin position="208"/>
        <end position="228"/>
    </location>
</feature>
<dbReference type="SUPFAM" id="SSF82689">
    <property type="entry name" value="Mechanosensitive channel protein MscS (YggB), C-terminal domain"/>
    <property type="match status" value="1"/>
</dbReference>
<evidence type="ECO:0000259" key="10">
    <source>
        <dbReference type="Pfam" id="PF21088"/>
    </source>
</evidence>
<dbReference type="Gene3D" id="2.30.30.60">
    <property type="match status" value="1"/>
</dbReference>
<organism evidence="11 12">
    <name type="scientific">Parachitinimonas caeni</name>
    <dbReference type="NCBI Taxonomy" id="3031301"/>
    <lineage>
        <taxon>Bacteria</taxon>
        <taxon>Pseudomonadati</taxon>
        <taxon>Pseudomonadota</taxon>
        <taxon>Betaproteobacteria</taxon>
        <taxon>Neisseriales</taxon>
        <taxon>Chitinibacteraceae</taxon>
        <taxon>Parachitinimonas</taxon>
    </lineage>
</organism>
<keyword evidence="5 7" id="KW-1133">Transmembrane helix</keyword>
<evidence type="ECO:0000259" key="8">
    <source>
        <dbReference type="Pfam" id="PF00924"/>
    </source>
</evidence>
<dbReference type="PANTHER" id="PTHR30347:SF1">
    <property type="entry name" value="MECHANOSENSITIVE CHANNEL MSCK"/>
    <property type="match status" value="1"/>
</dbReference>
<feature type="domain" description="Mechanosensitive ion channel transmembrane helices 2/3" evidence="10">
    <location>
        <begin position="211"/>
        <end position="252"/>
    </location>
</feature>
<evidence type="ECO:0000256" key="1">
    <source>
        <dbReference type="ARBA" id="ARBA00004651"/>
    </source>
</evidence>
<evidence type="ECO:0000256" key="6">
    <source>
        <dbReference type="ARBA" id="ARBA00023136"/>
    </source>
</evidence>
<dbReference type="Gene3D" id="1.10.287.1260">
    <property type="match status" value="1"/>
</dbReference>
<dbReference type="InterPro" id="IPR011066">
    <property type="entry name" value="MscS_channel_C_sf"/>
</dbReference>
<feature type="transmembrane region" description="Helical" evidence="7">
    <location>
        <begin position="64"/>
        <end position="86"/>
    </location>
</feature>
<reference evidence="11" key="1">
    <citation type="submission" date="2023-03" db="EMBL/GenBank/DDBJ databases">
        <title>Chitinimonas shenzhenensis gen. nov., sp. nov., a novel member of family Burkholderiaceae isolated from activated sludge collected in Shen Zhen, China.</title>
        <authorList>
            <person name="Wang X."/>
        </authorList>
    </citation>
    <scope>NUCLEOTIDE SEQUENCE</scope>
    <source>
        <strain evidence="11">DQS-5</strain>
    </source>
</reference>
<dbReference type="SUPFAM" id="SSF82861">
    <property type="entry name" value="Mechanosensitive channel protein MscS (YggB), transmembrane region"/>
    <property type="match status" value="1"/>
</dbReference>
<keyword evidence="6 7" id="KW-0472">Membrane</keyword>
<evidence type="ECO:0000256" key="7">
    <source>
        <dbReference type="SAM" id="Phobius"/>
    </source>
</evidence>
<feature type="transmembrane region" description="Helical" evidence="7">
    <location>
        <begin position="25"/>
        <end position="43"/>
    </location>
</feature>
<keyword evidence="4 7" id="KW-0812">Transmembrane</keyword>